<dbReference type="Pfam" id="PF00005">
    <property type="entry name" value="ABC_tran"/>
    <property type="match status" value="2"/>
</dbReference>
<reference evidence="7" key="1">
    <citation type="journal article" date="2019" name="Int. J. Syst. Evol. Microbiol.">
        <title>The Global Catalogue of Microorganisms (GCM) 10K type strain sequencing project: providing services to taxonomists for standard genome sequencing and annotation.</title>
        <authorList>
            <consortium name="The Broad Institute Genomics Platform"/>
            <consortium name="The Broad Institute Genome Sequencing Center for Infectious Disease"/>
            <person name="Wu L."/>
            <person name="Ma J."/>
        </authorList>
    </citation>
    <scope>NUCLEOTIDE SEQUENCE [LARGE SCALE GENOMIC DNA]</scope>
    <source>
        <strain evidence="7">JCM 15900</strain>
    </source>
</reference>
<evidence type="ECO:0000256" key="1">
    <source>
        <dbReference type="ARBA" id="ARBA00022737"/>
    </source>
</evidence>
<dbReference type="PROSITE" id="PS50893">
    <property type="entry name" value="ABC_TRANSPORTER_2"/>
    <property type="match status" value="2"/>
</dbReference>
<feature type="region of interest" description="Disordered" evidence="4">
    <location>
        <begin position="563"/>
        <end position="586"/>
    </location>
</feature>
<dbReference type="RefSeq" id="WP_344336977.1">
    <property type="nucleotide sequence ID" value="NZ_BAAAPZ010000007.1"/>
</dbReference>
<proteinExistence type="predicted"/>
<feature type="domain" description="ABC transporter" evidence="5">
    <location>
        <begin position="16"/>
        <end position="290"/>
    </location>
</feature>
<comment type="caution">
    <text evidence="6">The sequence shown here is derived from an EMBL/GenBank/DDBJ whole genome shotgun (WGS) entry which is preliminary data.</text>
</comment>
<dbReference type="InterPro" id="IPR003439">
    <property type="entry name" value="ABC_transporter-like_ATP-bd"/>
</dbReference>
<dbReference type="PANTHER" id="PTHR19211:SF14">
    <property type="entry name" value="ATP-BINDING CASSETTE SUB-FAMILY F MEMBER 1"/>
    <property type="match status" value="1"/>
</dbReference>
<feature type="domain" description="ABC transporter" evidence="5">
    <location>
        <begin position="375"/>
        <end position="584"/>
    </location>
</feature>
<dbReference type="SUPFAM" id="SSF52540">
    <property type="entry name" value="P-loop containing nucleoside triphosphate hydrolases"/>
    <property type="match status" value="2"/>
</dbReference>
<dbReference type="Proteomes" id="UP001500984">
    <property type="component" value="Unassembled WGS sequence"/>
</dbReference>
<evidence type="ECO:0000256" key="4">
    <source>
        <dbReference type="SAM" id="MobiDB-lite"/>
    </source>
</evidence>
<dbReference type="GO" id="GO:0005524">
    <property type="term" value="F:ATP binding"/>
    <property type="evidence" value="ECO:0007669"/>
    <property type="project" value="UniProtKB-KW"/>
</dbReference>
<feature type="compositionally biased region" description="Basic and acidic residues" evidence="4">
    <location>
        <begin position="563"/>
        <end position="576"/>
    </location>
</feature>
<keyword evidence="7" id="KW-1185">Reference proteome</keyword>
<feature type="region of interest" description="Disordered" evidence="4">
    <location>
        <begin position="116"/>
        <end position="151"/>
    </location>
</feature>
<dbReference type="SMART" id="SM00382">
    <property type="entry name" value="AAA"/>
    <property type="match status" value="2"/>
</dbReference>
<organism evidence="6 7">
    <name type="scientific">Brevibacterium salitolerans</name>
    <dbReference type="NCBI Taxonomy" id="1403566"/>
    <lineage>
        <taxon>Bacteria</taxon>
        <taxon>Bacillati</taxon>
        <taxon>Actinomycetota</taxon>
        <taxon>Actinomycetes</taxon>
        <taxon>Micrococcales</taxon>
        <taxon>Brevibacteriaceae</taxon>
        <taxon>Brevibacterium</taxon>
    </lineage>
</organism>
<dbReference type="PANTHER" id="PTHR19211">
    <property type="entry name" value="ATP-BINDING TRANSPORT PROTEIN-RELATED"/>
    <property type="match status" value="1"/>
</dbReference>
<evidence type="ECO:0000256" key="2">
    <source>
        <dbReference type="ARBA" id="ARBA00022741"/>
    </source>
</evidence>
<dbReference type="InterPro" id="IPR050611">
    <property type="entry name" value="ABCF"/>
</dbReference>
<dbReference type="InterPro" id="IPR027417">
    <property type="entry name" value="P-loop_NTPase"/>
</dbReference>
<gene>
    <name evidence="6" type="ORF">GCM10009823_18700</name>
</gene>
<evidence type="ECO:0000313" key="7">
    <source>
        <dbReference type="Proteomes" id="UP001500984"/>
    </source>
</evidence>
<keyword evidence="3 6" id="KW-0067">ATP-binding</keyword>
<sequence>MTLTPAHPSAGPAAHIRARGLSHTFSGTPLLTEVDVTVSPGSRLALVGENGRGKTTLLSLLAGRITPDSGTLERSGTLAFVEQELPSAGGETVGSLIAEAIAPALHALAELDAAAAEMADPADPTPPVPADPCGRPGTATSESPAAGTGSAEDRYAAALEAALALDAWDADRRVDIALEALHACTDRTRPLRELSVGQRCRVRLACVLGSSPDLLLLDEPTNHLDASGLEFLTHALRAHPGGLVLVSHDAALLADVADEFLDLDPTSDGRPRRYPGGWNGWRAGREREREAWQTEYDDQQAEHQRLASAADSARARLSTGWRPDKGTGRHQRQSRAPGIVQALRRREDELAAHALTVPPPPPALSFPRLSAEKGAPLLTASEAAVAARSAAPVTLTLSAGERLLVTGPNGSGKSTLLGMLAGDLEPDTGGVRRHRGARVGMLGQEVPAWPADALPHEVREAAGGGTGAGDGLGHGGLYGLLGGEAARTRVRHLSQGQLRRLHLATVLAGAPTVLLLDEPSNHMSMLLVEELLDALADTEAAVVIASHDRQVLRRLAAWPRLEMDGGSDRGSTREPHVQLGRAAAPH</sequence>
<feature type="region of interest" description="Disordered" evidence="4">
    <location>
        <begin position="292"/>
        <end position="337"/>
    </location>
</feature>
<feature type="compositionally biased region" description="Low complexity" evidence="4">
    <location>
        <begin position="306"/>
        <end position="318"/>
    </location>
</feature>
<keyword evidence="2" id="KW-0547">Nucleotide-binding</keyword>
<dbReference type="EMBL" id="BAAAPZ010000007">
    <property type="protein sequence ID" value="GAA2097815.1"/>
    <property type="molecule type" value="Genomic_DNA"/>
</dbReference>
<keyword evidence="1" id="KW-0677">Repeat</keyword>
<dbReference type="CDD" id="cd03221">
    <property type="entry name" value="ABCF_EF-3"/>
    <property type="match status" value="1"/>
</dbReference>
<evidence type="ECO:0000313" key="6">
    <source>
        <dbReference type="EMBL" id="GAA2097815.1"/>
    </source>
</evidence>
<name>A0ABP5IC42_9MICO</name>
<protein>
    <submittedName>
        <fullName evidence="6">ABC-F family ATP-binding cassette domain-containing protein</fullName>
    </submittedName>
</protein>
<evidence type="ECO:0000256" key="3">
    <source>
        <dbReference type="ARBA" id="ARBA00022840"/>
    </source>
</evidence>
<evidence type="ECO:0000259" key="5">
    <source>
        <dbReference type="PROSITE" id="PS50893"/>
    </source>
</evidence>
<dbReference type="Gene3D" id="3.40.50.300">
    <property type="entry name" value="P-loop containing nucleotide triphosphate hydrolases"/>
    <property type="match status" value="2"/>
</dbReference>
<dbReference type="InterPro" id="IPR003593">
    <property type="entry name" value="AAA+_ATPase"/>
</dbReference>
<accession>A0ABP5IC42</accession>